<comment type="caution">
    <text evidence="2">The sequence shown here is derived from an EMBL/GenBank/DDBJ whole genome shotgun (WGS) entry which is preliminary data.</text>
</comment>
<organism evidence="2 4">
    <name type="scientific">Adineta steineri</name>
    <dbReference type="NCBI Taxonomy" id="433720"/>
    <lineage>
        <taxon>Eukaryota</taxon>
        <taxon>Metazoa</taxon>
        <taxon>Spiralia</taxon>
        <taxon>Gnathifera</taxon>
        <taxon>Rotifera</taxon>
        <taxon>Eurotatoria</taxon>
        <taxon>Bdelloidea</taxon>
        <taxon>Adinetida</taxon>
        <taxon>Adinetidae</taxon>
        <taxon>Adineta</taxon>
    </lineage>
</organism>
<evidence type="ECO:0000259" key="1">
    <source>
        <dbReference type="PROSITE" id="PS50181"/>
    </source>
</evidence>
<dbReference type="AlphaFoldDB" id="A0A814CSZ4"/>
<gene>
    <name evidence="3" type="ORF">OKA104_LOCUS890</name>
    <name evidence="2" type="ORF">VCS650_LOCUS11703</name>
</gene>
<dbReference type="Proteomes" id="UP000663881">
    <property type="component" value="Unassembled WGS sequence"/>
</dbReference>
<accession>A0A814CSZ4</accession>
<evidence type="ECO:0000313" key="2">
    <source>
        <dbReference type="EMBL" id="CAF0944551.1"/>
    </source>
</evidence>
<sequence length="559" mass="65571">MSESKRFKRDSATFEYLPNEICIEIFNYLNGVDTVYAFSLLNLRFQSLINNYVDIFNFKSVSKKKFDFVIQHHHNKQQWRSLCLSNNDDTPGQIKLFCQLFPSTEDIDQFQSLTKLQSLTILHAQDKDTEKFLLKISSFNNLVSLSIENVCGFNIQSIKLPTLQRLTLTSCKHTSWIMNCSSLKSLEYTIAQNCSHGHKLVFPKTLTRLKLYYNEYSNEINFRKLLHQMPNLTILALFNKSIYSPMPNGKIWEELIKSSLPLLKTFQFYFPYSRYSNSLDDLNTMIESFSTPFYLSEKRWFVRCDRDAKYSYKEFLYSLPFAFSQLLIDTSADITSISTLPNTDINEIKSNYYKKINTLIVNGVREEPPIYLLPSNIIYLTLNATLSKNWFNLLKELRYLDIQHGPYMSSDDFAQLLEHTPNLQSLVISTEKLKKFTDKFQHKIVCQYLSERIKSLTITDSDYNYNESNLGHVSIDALSSLTRIFSSKCEHLSLAIMANPNTVRSILQRMRQLRSLRIQWLHNFTVSDWLQKQSTYSTALDFVHINDKQEFFVWFGNYF</sequence>
<dbReference type="Proteomes" id="UP000663891">
    <property type="component" value="Unassembled WGS sequence"/>
</dbReference>
<feature type="domain" description="F-box" evidence="1">
    <location>
        <begin position="11"/>
        <end position="61"/>
    </location>
</feature>
<proteinExistence type="predicted"/>
<evidence type="ECO:0000313" key="4">
    <source>
        <dbReference type="Proteomes" id="UP000663891"/>
    </source>
</evidence>
<evidence type="ECO:0000313" key="3">
    <source>
        <dbReference type="EMBL" id="CAF3490454.1"/>
    </source>
</evidence>
<dbReference type="OrthoDB" id="9999473at2759"/>
<dbReference type="EMBL" id="CAJNON010000088">
    <property type="protein sequence ID" value="CAF0944551.1"/>
    <property type="molecule type" value="Genomic_DNA"/>
</dbReference>
<dbReference type="InterPro" id="IPR032675">
    <property type="entry name" value="LRR_dom_sf"/>
</dbReference>
<dbReference type="InterPro" id="IPR001810">
    <property type="entry name" value="F-box_dom"/>
</dbReference>
<protein>
    <recommendedName>
        <fullName evidence="1">F-box domain-containing protein</fullName>
    </recommendedName>
</protein>
<dbReference type="PROSITE" id="PS50181">
    <property type="entry name" value="FBOX"/>
    <property type="match status" value="1"/>
</dbReference>
<dbReference type="EMBL" id="CAJOAY010000019">
    <property type="protein sequence ID" value="CAF3490454.1"/>
    <property type="molecule type" value="Genomic_DNA"/>
</dbReference>
<dbReference type="Gene3D" id="3.80.10.10">
    <property type="entry name" value="Ribonuclease Inhibitor"/>
    <property type="match status" value="2"/>
</dbReference>
<dbReference type="SUPFAM" id="SSF52058">
    <property type="entry name" value="L domain-like"/>
    <property type="match status" value="1"/>
</dbReference>
<reference evidence="2" key="1">
    <citation type="submission" date="2021-02" db="EMBL/GenBank/DDBJ databases">
        <authorList>
            <person name="Nowell W R."/>
        </authorList>
    </citation>
    <scope>NUCLEOTIDE SEQUENCE</scope>
</reference>
<name>A0A814CSZ4_9BILA</name>